<proteinExistence type="predicted"/>
<feature type="compositionally biased region" description="Basic residues" evidence="1">
    <location>
        <begin position="107"/>
        <end position="117"/>
    </location>
</feature>
<dbReference type="EMBL" id="AHZU02000266">
    <property type="protein sequence ID" value="KFG46524.1"/>
    <property type="molecule type" value="Genomic_DNA"/>
</dbReference>
<sequence length="236" mass="27999">MAEQHRDARTWWTDGFGWCILRPAQLHTRRSPAAACEVEREVAPRHLKSGEDNFVFVSCCRTGKGSFFQSRCPGRRRFQVGGETRDLREAKARQSGEKGLFSFSRRSVNRRREKKTTKRDNTAKKKPDKERRNKREKERSRNQGGERRGEEKEQDEKTEEGLGKPKGKERFESATEREKRLPPRFLYEEGRRHEKIPTNTMQTTGGRSRRKTKKKEFGMRRNRWERGMAFHSCEHW</sequence>
<evidence type="ECO:0000256" key="1">
    <source>
        <dbReference type="SAM" id="MobiDB-lite"/>
    </source>
</evidence>
<protein>
    <submittedName>
        <fullName evidence="2">Uncharacterized protein</fullName>
    </submittedName>
</protein>
<gene>
    <name evidence="2" type="ORF">TGDOM2_248560</name>
</gene>
<feature type="region of interest" description="Disordered" evidence="1">
    <location>
        <begin position="83"/>
        <end position="223"/>
    </location>
</feature>
<accession>A0A086KQ56</accession>
<dbReference type="Proteomes" id="UP000028837">
    <property type="component" value="Unassembled WGS sequence"/>
</dbReference>
<evidence type="ECO:0000313" key="2">
    <source>
        <dbReference type="EMBL" id="KFG46524.1"/>
    </source>
</evidence>
<organism evidence="2 3">
    <name type="scientific">Toxoplasma gondii GAB2-2007-GAL-DOM2</name>
    <dbReference type="NCBI Taxonomy" id="1130820"/>
    <lineage>
        <taxon>Eukaryota</taxon>
        <taxon>Sar</taxon>
        <taxon>Alveolata</taxon>
        <taxon>Apicomplexa</taxon>
        <taxon>Conoidasida</taxon>
        <taxon>Coccidia</taxon>
        <taxon>Eucoccidiorida</taxon>
        <taxon>Eimeriorina</taxon>
        <taxon>Sarcocystidae</taxon>
        <taxon>Toxoplasma</taxon>
    </lineage>
</organism>
<dbReference type="AlphaFoldDB" id="A0A086KQ56"/>
<dbReference type="VEuPathDB" id="ToxoDB:TGDOM2_248560"/>
<comment type="caution">
    <text evidence="2">The sequence shown here is derived from an EMBL/GenBank/DDBJ whole genome shotgun (WGS) entry which is preliminary data.</text>
</comment>
<reference evidence="2 3" key="1">
    <citation type="submission" date="2014-02" db="EMBL/GenBank/DDBJ databases">
        <authorList>
            <person name="Sibley D."/>
            <person name="Venepally P."/>
            <person name="Karamycheva S."/>
            <person name="Hadjithomas M."/>
            <person name="Khan A."/>
            <person name="Brunk B."/>
            <person name="Roos D."/>
            <person name="Caler E."/>
            <person name="Lorenzi H."/>
        </authorList>
    </citation>
    <scope>NUCLEOTIDE SEQUENCE [LARGE SCALE GENOMIC DNA]</scope>
    <source>
        <strain evidence="2 3">GAB2-2007-GAL-DOM2</strain>
    </source>
</reference>
<feature type="compositionally biased region" description="Basic and acidic residues" evidence="1">
    <location>
        <begin position="83"/>
        <end position="96"/>
    </location>
</feature>
<name>A0A086KQ56_TOXGO</name>
<evidence type="ECO:0000313" key="3">
    <source>
        <dbReference type="Proteomes" id="UP000028837"/>
    </source>
</evidence>
<feature type="compositionally biased region" description="Basic and acidic residues" evidence="1">
    <location>
        <begin position="118"/>
        <end position="196"/>
    </location>
</feature>